<accession>A0ABU6S3U2</accession>
<evidence type="ECO:0008006" key="3">
    <source>
        <dbReference type="Google" id="ProtNLM"/>
    </source>
</evidence>
<evidence type="ECO:0000313" key="2">
    <source>
        <dbReference type="Proteomes" id="UP001341840"/>
    </source>
</evidence>
<comment type="caution">
    <text evidence="1">The sequence shown here is derived from an EMBL/GenBank/DDBJ whole genome shotgun (WGS) entry which is preliminary data.</text>
</comment>
<reference evidence="1 2" key="1">
    <citation type="journal article" date="2023" name="Plants (Basel)">
        <title>Bridging the Gap: Combining Genomics and Transcriptomics Approaches to Understand Stylosanthes scabra, an Orphan Legume from the Brazilian Caatinga.</title>
        <authorList>
            <person name="Ferreira-Neto J.R.C."/>
            <person name="da Silva M.D."/>
            <person name="Binneck E."/>
            <person name="de Melo N.F."/>
            <person name="da Silva R.H."/>
            <person name="de Melo A.L.T.M."/>
            <person name="Pandolfi V."/>
            <person name="Bustamante F.O."/>
            <person name="Brasileiro-Vidal A.C."/>
            <person name="Benko-Iseppon A.M."/>
        </authorList>
    </citation>
    <scope>NUCLEOTIDE SEQUENCE [LARGE SCALE GENOMIC DNA]</scope>
    <source>
        <tissue evidence="1">Leaves</tissue>
    </source>
</reference>
<dbReference type="Proteomes" id="UP001341840">
    <property type="component" value="Unassembled WGS sequence"/>
</dbReference>
<dbReference type="PANTHER" id="PTHR31672:SF11">
    <property type="entry name" value="F-BOX PROTEIN CPR1-LIKE ISOFORM X2"/>
    <property type="match status" value="1"/>
</dbReference>
<dbReference type="InterPro" id="IPR036047">
    <property type="entry name" value="F-box-like_dom_sf"/>
</dbReference>
<dbReference type="PANTHER" id="PTHR31672">
    <property type="entry name" value="BNACNNG10540D PROTEIN"/>
    <property type="match status" value="1"/>
</dbReference>
<name>A0ABU6S3U2_9FABA</name>
<protein>
    <recommendedName>
        <fullName evidence="3">F-box domain-containing protein</fullName>
    </recommendedName>
</protein>
<dbReference type="EMBL" id="JASCZI010060425">
    <property type="protein sequence ID" value="MED6130929.1"/>
    <property type="molecule type" value="Genomic_DNA"/>
</dbReference>
<keyword evidence="2" id="KW-1185">Reference proteome</keyword>
<dbReference type="InterPro" id="IPR050796">
    <property type="entry name" value="SCF_F-box_component"/>
</dbReference>
<organism evidence="1 2">
    <name type="scientific">Stylosanthes scabra</name>
    <dbReference type="NCBI Taxonomy" id="79078"/>
    <lineage>
        <taxon>Eukaryota</taxon>
        <taxon>Viridiplantae</taxon>
        <taxon>Streptophyta</taxon>
        <taxon>Embryophyta</taxon>
        <taxon>Tracheophyta</taxon>
        <taxon>Spermatophyta</taxon>
        <taxon>Magnoliopsida</taxon>
        <taxon>eudicotyledons</taxon>
        <taxon>Gunneridae</taxon>
        <taxon>Pentapetalae</taxon>
        <taxon>rosids</taxon>
        <taxon>fabids</taxon>
        <taxon>Fabales</taxon>
        <taxon>Fabaceae</taxon>
        <taxon>Papilionoideae</taxon>
        <taxon>50 kb inversion clade</taxon>
        <taxon>dalbergioids sensu lato</taxon>
        <taxon>Dalbergieae</taxon>
        <taxon>Pterocarpus clade</taxon>
        <taxon>Stylosanthes</taxon>
    </lineage>
</organism>
<dbReference type="SUPFAM" id="SSF81383">
    <property type="entry name" value="F-box domain"/>
    <property type="match status" value="1"/>
</dbReference>
<proteinExistence type="predicted"/>
<evidence type="ECO:0000313" key="1">
    <source>
        <dbReference type="EMBL" id="MED6130929.1"/>
    </source>
</evidence>
<sequence>MEEQKDVDAAHVCSCSCSESDNKRQQNVASTVCLTEDIIFFNILTRLPATFLFKSARLVCKAWAAIICKTQFVDAHLRHAKSGVFLQSTRPTYGARFLAFKDNGAYEVTHLNSKYPGRILNSCDGLSLFLQYSTGALHVSNPVTNQEERIPYLLGGDNLILGIDNSWRKIGTESGDFDFKCIPIYTGGYDLYWVTERRVIVMDVAKETFKAFQLPQELQWHPQYLKMGNCLSSIIFVERGFQVYAFEPKSGKWTLYHQIGHLNYPHGHEVLSEFFCVWVNQEVIIRSTLAPSLRTLIFGYNVKTRNLRMIDAIESKLSACYDLGAATLTLSASIQLFPTCSDRVANPTRSRMSGADLLEGKVGLDIHGLSAHSVRVGRLSTRG</sequence>
<gene>
    <name evidence="1" type="ORF">PIB30_005217</name>
</gene>